<organism evidence="9">
    <name type="scientific">Lygus hesperus</name>
    <name type="common">Western plant bug</name>
    <dbReference type="NCBI Taxonomy" id="30085"/>
    <lineage>
        <taxon>Eukaryota</taxon>
        <taxon>Metazoa</taxon>
        <taxon>Ecdysozoa</taxon>
        <taxon>Arthropoda</taxon>
        <taxon>Hexapoda</taxon>
        <taxon>Insecta</taxon>
        <taxon>Pterygota</taxon>
        <taxon>Neoptera</taxon>
        <taxon>Paraneoptera</taxon>
        <taxon>Hemiptera</taxon>
        <taxon>Heteroptera</taxon>
        <taxon>Panheteroptera</taxon>
        <taxon>Cimicomorpha</taxon>
        <taxon>Miridae</taxon>
        <taxon>Mirini</taxon>
        <taxon>Lygus</taxon>
    </lineage>
</organism>
<keyword evidence="4" id="KW-0131">Cell cycle</keyword>
<evidence type="ECO:0000256" key="5">
    <source>
        <dbReference type="SAM" id="Coils"/>
    </source>
</evidence>
<evidence type="ECO:0000256" key="3">
    <source>
        <dbReference type="ARBA" id="ARBA00023242"/>
    </source>
</evidence>
<dbReference type="GO" id="GO:0003677">
    <property type="term" value="F:DNA binding"/>
    <property type="evidence" value="ECO:0007669"/>
    <property type="project" value="TreeGrafter"/>
</dbReference>
<keyword evidence="5" id="KW-0175">Coiled coil</keyword>
<evidence type="ECO:0000313" key="9">
    <source>
        <dbReference type="EMBL" id="JAQ00991.1"/>
    </source>
</evidence>
<feature type="domain" description="Timeless N-terminal" evidence="7">
    <location>
        <begin position="25"/>
        <end position="288"/>
    </location>
</feature>
<feature type="compositionally biased region" description="Polar residues" evidence="6">
    <location>
        <begin position="1312"/>
        <end position="1325"/>
    </location>
</feature>
<dbReference type="GO" id="GO:0006281">
    <property type="term" value="P:DNA repair"/>
    <property type="evidence" value="ECO:0007669"/>
    <property type="project" value="TreeGrafter"/>
</dbReference>
<dbReference type="GO" id="GO:0048511">
    <property type="term" value="P:rhythmic process"/>
    <property type="evidence" value="ECO:0007669"/>
    <property type="project" value="UniProtKB-KW"/>
</dbReference>
<evidence type="ECO:0000256" key="1">
    <source>
        <dbReference type="ARBA" id="ARBA00004123"/>
    </source>
</evidence>
<dbReference type="GO" id="GO:0000076">
    <property type="term" value="P:DNA replication checkpoint signaling"/>
    <property type="evidence" value="ECO:0007669"/>
    <property type="project" value="TreeGrafter"/>
</dbReference>
<dbReference type="PANTHER" id="PTHR22940:SF4">
    <property type="entry name" value="PROTEIN TIMELESS HOMOLOG"/>
    <property type="match status" value="1"/>
</dbReference>
<dbReference type="Pfam" id="PF05029">
    <property type="entry name" value="TIMELESS_C"/>
    <property type="match status" value="1"/>
</dbReference>
<feature type="region of interest" description="Disordered" evidence="6">
    <location>
        <begin position="1208"/>
        <end position="1555"/>
    </location>
</feature>
<dbReference type="GO" id="GO:0031298">
    <property type="term" value="C:replication fork protection complex"/>
    <property type="evidence" value="ECO:0007669"/>
    <property type="project" value="TreeGrafter"/>
</dbReference>
<dbReference type="InterPro" id="IPR007725">
    <property type="entry name" value="TIMELESS_C"/>
</dbReference>
<dbReference type="GO" id="GO:0043111">
    <property type="term" value="P:replication fork arrest"/>
    <property type="evidence" value="ECO:0007669"/>
    <property type="project" value="TreeGrafter"/>
</dbReference>
<dbReference type="PANTHER" id="PTHR22940">
    <property type="entry name" value="TIMEOUT/TIMELESS-2"/>
    <property type="match status" value="1"/>
</dbReference>
<feature type="compositionally biased region" description="Basic residues" evidence="6">
    <location>
        <begin position="1336"/>
        <end position="1347"/>
    </location>
</feature>
<feature type="compositionally biased region" description="Polar residues" evidence="6">
    <location>
        <begin position="1359"/>
        <end position="1369"/>
    </location>
</feature>
<feature type="compositionally biased region" description="Acidic residues" evidence="6">
    <location>
        <begin position="1010"/>
        <end position="1026"/>
    </location>
</feature>
<dbReference type="GO" id="GO:0009649">
    <property type="term" value="P:entrainment of circadian clock"/>
    <property type="evidence" value="ECO:0007669"/>
    <property type="project" value="TreeGrafter"/>
</dbReference>
<comment type="similarity">
    <text evidence="2">Belongs to the timeless family.</text>
</comment>
<feature type="compositionally biased region" description="Basic and acidic residues" evidence="6">
    <location>
        <begin position="1526"/>
        <end position="1535"/>
    </location>
</feature>
<evidence type="ECO:0000259" key="7">
    <source>
        <dbReference type="Pfam" id="PF04821"/>
    </source>
</evidence>
<gene>
    <name evidence="9" type="primary">TIMELESS</name>
    <name evidence="9" type="ORF">g.80352</name>
</gene>
<evidence type="ECO:0000256" key="4">
    <source>
        <dbReference type="ARBA" id="ARBA00023306"/>
    </source>
</evidence>
<evidence type="ECO:0000256" key="6">
    <source>
        <dbReference type="SAM" id="MobiDB-lite"/>
    </source>
</evidence>
<feature type="compositionally biased region" description="Basic and acidic residues" evidence="6">
    <location>
        <begin position="1238"/>
        <end position="1249"/>
    </location>
</feature>
<feature type="compositionally biased region" description="Polar residues" evidence="6">
    <location>
        <begin position="1423"/>
        <end position="1438"/>
    </location>
</feature>
<sequence length="1555" mass="177381">MAVSGYLSAELAATCNALGFYDGQKYHLEPHCKETVRDLIRYLRRDEGGSHEIRRYLGNAKLLTTDLLPMVQCHHKDVQLFDIALRLIVNLTNPALLVYNEVIPTDKFEHNYYLEITSHLQQYKEAFNDHRSWAPFTERLSELLGKNVDDRSEDDQRTVERILILIRNILHVPSSADLDQRPDNDASIHDQVLWGLHQSGMIDLLLYISSSDQESLFFMHLLEIICLMLREQPADVLAKTASQRSAEEKNKDDEELLRIRQLELQNKMKKNKKYFGTRHSNFGGTFVIKNMKSTSDNNDLIYHKPVHDSKYISLDTEKKPVKLPKNRQPLKCESAERKSALSVRLILKQVCVEFLNAAYNPLMLHVRECFHRGRAQENDESYYFSAMRFFMEFNRHYKFQVKYVSETLSVQTFQFIQKYLETWHDMMTTDKKKLPLWSYRSHLALRAYKELLHNLAVMDRNEDESVRESSKVIKSNIFYVLEYREMLLTLVNLYKREKYSKKYLVDLLETLHIFIKLLCDYCKDKKMVIQKTAVRRKKKNKQKKSKSQAQDQASAETIWNLACDEVALTLTSNIECDVVPFDATLELDMDQQKLEAIKKIQFHLKNGDNNQAVAMLRASREVWPENDTFGTNSADTAEELEILKDIFLADLGNDNIAAALTEEHADGSDDEEEDHYPQILERNFEVIDFLKRFSSPKVVRICNTLLSTYDTNSETTNHCIVRMLHRIAWECKLPAMLFQASLFIKFRNILSNYEPKHKELAKLAVYILRKFTEVAATNKTVFVELLFPKHVKDACEIVDGYGSYQDSKNKRIAWEEHEEEELRRLDEEYSRTNVKENKVDWILDNIINKDRSRTGVIKKMKELGLEVPQSKPKGLWEEAEEEELKKLHEEADKDLPDKLLVSWIHERMTSKEHTERSIKKKMYELGLLQPPVKKLKIWSQEQDEELSELFDEYKNSDDVMGPIMSTLGSVRSRQNIVGALLRLGLITDKSELKKRSKKPRKSQPNQESQSDADSDDEESGDDESDGEGGQRSTRNEPEKPPPPGLSTATVFRELSKTKYLQGGIKWLIGALNDNLEDLDAEVYDADVPLLPLSEESVLSMENPVFHNFLQVLGFKKPIPNQEVYWRAAAHWKETDIRTRIDVLNCLVDNVEKELEDVSDDLNQKLSAAIGEAVDVLEGGRDVDMIGSQEPYTEDFNAIVQKECQRVLNKERKSGASESKSKRPRMKDFLMEEDGGSDGEERSSGRRRDGSVSSDEDVPKSSGFGKVASRRRFSSESDVDDPGSPKRTGSEGSILRGASSGRDINSDSEMEGGQSTVTNITSQNGADDSDDDARMGRGQHKTTRKKSSSGRTLDSDSETEASGTFQNGLRNESEEEIISKANSAKRKLSPNSSDSEAPSGARKKRNILDSDDEERSSSVAVGLASTSCSPSQSVQTQSKSSDEEQFSRDTAVKGRRRSGINSDSESEEGEEQFNGSTQDGLQAQSNLSKSDGRKQPNENGVAQKTTKRRTAIDSDDEDDSKQTNGGRKQDGGHDSTELQTSVSRKKTARIIDSDDE</sequence>
<name>A0A146KWY7_LYGHE</name>
<feature type="coiled-coil region" evidence="5">
    <location>
        <begin position="1140"/>
        <end position="1167"/>
    </location>
</feature>
<feature type="domain" description="Timeless C-terminal" evidence="8">
    <location>
        <begin position="1059"/>
        <end position="1137"/>
    </location>
</feature>
<keyword evidence="3" id="KW-0539">Nucleus</keyword>
<proteinExistence type="inferred from homology"/>
<accession>A0A146KWY7</accession>
<dbReference type="Pfam" id="PF26019">
    <property type="entry name" value="HTH_TIMELESS"/>
    <property type="match status" value="3"/>
</dbReference>
<dbReference type="InterPro" id="IPR006906">
    <property type="entry name" value="Timeless_N"/>
</dbReference>
<feature type="compositionally biased region" description="Basic and acidic residues" evidence="6">
    <location>
        <begin position="1208"/>
        <end position="1229"/>
    </location>
</feature>
<dbReference type="InterPro" id="IPR044998">
    <property type="entry name" value="Timeless"/>
</dbReference>
<feature type="compositionally biased region" description="Basic and acidic residues" evidence="6">
    <location>
        <begin position="1439"/>
        <end position="1451"/>
    </location>
</feature>
<dbReference type="EMBL" id="GDHC01017638">
    <property type="protein sequence ID" value="JAQ00991.1"/>
    <property type="molecule type" value="Transcribed_RNA"/>
</dbReference>
<comment type="subcellular location">
    <subcellularLocation>
        <location evidence="1">Nucleus</location>
    </subcellularLocation>
</comment>
<evidence type="ECO:0000256" key="2">
    <source>
        <dbReference type="ARBA" id="ARBA00008174"/>
    </source>
</evidence>
<dbReference type="Pfam" id="PF04821">
    <property type="entry name" value="TIMELESS"/>
    <property type="match status" value="1"/>
</dbReference>
<reference evidence="9" key="1">
    <citation type="journal article" date="2016" name="Gigascience">
        <title>De novo construction of an expanded transcriptome assembly for the western tarnished plant bug, Lygus hesperus.</title>
        <authorList>
            <person name="Tassone E.E."/>
            <person name="Geib S.M."/>
            <person name="Hall B."/>
            <person name="Fabrick J.A."/>
            <person name="Brent C.S."/>
            <person name="Hull J.J."/>
        </authorList>
    </citation>
    <scope>NUCLEOTIDE SEQUENCE</scope>
</reference>
<protein>
    <submittedName>
        <fullName evidence="9">Protein timeless</fullName>
    </submittedName>
</protein>
<evidence type="ECO:0000259" key="8">
    <source>
        <dbReference type="Pfam" id="PF05029"/>
    </source>
</evidence>
<feature type="region of interest" description="Disordered" evidence="6">
    <location>
        <begin position="991"/>
        <end position="1047"/>
    </location>
</feature>
<feature type="compositionally biased region" description="Polar residues" evidence="6">
    <location>
        <begin position="1472"/>
        <end position="1488"/>
    </location>
</feature>